<gene>
    <name evidence="3" type="ORF">DFR30_1147</name>
</gene>
<feature type="modified residue" description="4-aspartylphosphate" evidence="1">
    <location>
        <position position="66"/>
    </location>
</feature>
<dbReference type="AlphaFoldDB" id="A0A4R1H7T7"/>
<keyword evidence="4" id="KW-1185">Reference proteome</keyword>
<evidence type="ECO:0000256" key="1">
    <source>
        <dbReference type="PROSITE-ProRule" id="PRU00169"/>
    </source>
</evidence>
<dbReference type="OrthoDB" id="5637927at2"/>
<dbReference type="PANTHER" id="PTHR43228">
    <property type="entry name" value="TWO-COMPONENT RESPONSE REGULATOR"/>
    <property type="match status" value="1"/>
</dbReference>
<dbReference type="RefSeq" id="WP_132971732.1">
    <property type="nucleotide sequence ID" value="NZ_SMFX01000001.1"/>
</dbReference>
<feature type="domain" description="Response regulatory" evidence="2">
    <location>
        <begin position="12"/>
        <end position="132"/>
    </location>
</feature>
<organism evidence="3 4">
    <name type="scientific">Thiogranum longum</name>
    <dbReference type="NCBI Taxonomy" id="1537524"/>
    <lineage>
        <taxon>Bacteria</taxon>
        <taxon>Pseudomonadati</taxon>
        <taxon>Pseudomonadota</taxon>
        <taxon>Gammaproteobacteria</taxon>
        <taxon>Chromatiales</taxon>
        <taxon>Ectothiorhodospiraceae</taxon>
        <taxon>Thiogranum</taxon>
    </lineage>
</organism>
<evidence type="ECO:0000259" key="2">
    <source>
        <dbReference type="PROSITE" id="PS50110"/>
    </source>
</evidence>
<dbReference type="InterPro" id="IPR052048">
    <property type="entry name" value="ST_Response_Regulator"/>
</dbReference>
<dbReference type="InterPro" id="IPR001789">
    <property type="entry name" value="Sig_transdc_resp-reg_receiver"/>
</dbReference>
<proteinExistence type="predicted"/>
<keyword evidence="1" id="KW-0597">Phosphoprotein</keyword>
<dbReference type="GO" id="GO:0000160">
    <property type="term" value="P:phosphorelay signal transduction system"/>
    <property type="evidence" value="ECO:0007669"/>
    <property type="project" value="InterPro"/>
</dbReference>
<name>A0A4R1H7T7_9GAMM</name>
<dbReference type="SMART" id="SM00448">
    <property type="entry name" value="REC"/>
    <property type="match status" value="1"/>
</dbReference>
<comment type="caution">
    <text evidence="3">The sequence shown here is derived from an EMBL/GenBank/DDBJ whole genome shotgun (WGS) entry which is preliminary data.</text>
</comment>
<evidence type="ECO:0000313" key="4">
    <source>
        <dbReference type="Proteomes" id="UP000295707"/>
    </source>
</evidence>
<dbReference type="Gene3D" id="3.40.50.2300">
    <property type="match status" value="1"/>
</dbReference>
<dbReference type="Proteomes" id="UP000295707">
    <property type="component" value="Unassembled WGS sequence"/>
</dbReference>
<dbReference type="PROSITE" id="PS50110">
    <property type="entry name" value="RESPONSE_REGULATORY"/>
    <property type="match status" value="1"/>
</dbReference>
<reference evidence="3 4" key="1">
    <citation type="submission" date="2019-03" db="EMBL/GenBank/DDBJ databases">
        <title>Genomic Encyclopedia of Type Strains, Phase IV (KMG-IV): sequencing the most valuable type-strain genomes for metagenomic binning, comparative biology and taxonomic classification.</title>
        <authorList>
            <person name="Goeker M."/>
        </authorList>
    </citation>
    <scope>NUCLEOTIDE SEQUENCE [LARGE SCALE GENOMIC DNA]</scope>
    <source>
        <strain evidence="3 4">DSM 19610</strain>
    </source>
</reference>
<protein>
    <submittedName>
        <fullName evidence="3">Response regulator receiver domain-containing protein</fullName>
    </submittedName>
</protein>
<dbReference type="InterPro" id="IPR011006">
    <property type="entry name" value="CheY-like_superfamily"/>
</dbReference>
<sequence>MESAANKPSDRTVLVVDDEEDIRELYALILEKLGYTTLLSSTSDEAIRLYRHSLESGTPINIVILDLNIPADRGGKEIATILRELDPQARLIVSSGDTTAVEMTHYAEHGFNGALEKTFDRENIKRTLEQTLA</sequence>
<dbReference type="SUPFAM" id="SSF52172">
    <property type="entry name" value="CheY-like"/>
    <property type="match status" value="1"/>
</dbReference>
<dbReference type="EMBL" id="SMFX01000001">
    <property type="protein sequence ID" value="TCK17894.1"/>
    <property type="molecule type" value="Genomic_DNA"/>
</dbReference>
<dbReference type="Pfam" id="PF00072">
    <property type="entry name" value="Response_reg"/>
    <property type="match status" value="1"/>
</dbReference>
<dbReference type="CDD" id="cd00156">
    <property type="entry name" value="REC"/>
    <property type="match status" value="1"/>
</dbReference>
<evidence type="ECO:0000313" key="3">
    <source>
        <dbReference type="EMBL" id="TCK17894.1"/>
    </source>
</evidence>
<accession>A0A4R1H7T7</accession>
<dbReference type="PANTHER" id="PTHR43228:SF1">
    <property type="entry name" value="TWO-COMPONENT RESPONSE REGULATOR ARR22"/>
    <property type="match status" value="1"/>
</dbReference>